<name>A0ABT3PQB3_9BACT</name>
<dbReference type="EMBL" id="JAGGJA010000009">
    <property type="protein sequence ID" value="MCW9708052.1"/>
    <property type="molecule type" value="Genomic_DNA"/>
</dbReference>
<sequence length="1069" mass="123732">MLQTFIICYASLDPNFLSGEADLKIVRGSTKEEAVAFTIASILQSQPHQAESLKSRTLILEDKNSFRGLKKNNGNLILITNFEESKIVYSAVSNGHHVIIPAGPDDSFNNQNIIDLPLIDRDGQVNALVDMGIPKDESKRLSRESGRNITILKKQLGFPLSKHKWAHQDEANELIPALLVGRWDESKEGDREILEKISGEDYKEYSGRLMKWLKVEAPPLMKIGSTWRLTSPLDAWTNLSNLITDEDLNKIRTLFLEVFEEIDPVFELAPEERKMASIKGKESIYSSWCREGLIQSIILIALYGESLKVRNNINPQEWADSIIDDLLLDAPGKLWASRNQEMPLIAEASPDSFIKAVKESLSKQKKPIMTMFTEEEGVLSPTSRHTGLLWALECLAWDPKYLYQSSSLLAQLAKLDPGGNLTNRPINSLTEIYLPWHYQTFASFEERMETIEEIIKNEYEIGWTLLINLFPNIRGIAHPTYKMRWRLFDKSYDMSYSRQEIHDTYSYITKLALKYLDYSETKVATIIDKSTSLGVIPKDRKAILNTIESNLSEINQEDFSVWYKLREILSKHRTHSDAKWALSENILDSYEQLYIKLEPQDPVQKYLWLFDEHWPDLVEGKKKIGDSYEKLEEEINTKRVDALRSIYQEVGIDGVILLSDRVGEPWIFGSTLAELITEKKEIKSIIDLLKLGENHIEFIHGFVNKKSNELGYDWIFKLYEKLAEEDFQDVHLVHLFIPLSQNRKVWKFIENTSEELEIEYWNTIRPAFSNLPIEERLIGINKLIMVGRHLSAIKIASINTDDFPSDKLVKLLEQGATSKSEEDIHFQGYEINNLFEVLDEREDVDESTFVHLEWLYLQVLTSYGSIRKPKLLHKELAKNPKFFVDVLSWIYKSDKEDKDKSLSEEQLKKRAEYTYDLLSTWNRIPGTDESNNLNYEFLRDWIEESRKIANERGYLEIADLQIGKVLAEYPENIEPWPPEEICKVIDTINTESMKDGFSTATFNKRGSSTRGPFEGGDIEREHSNFFQNQADSLKNKYPNTAEILERLARNYEQDAKRMDEMAQRDKLDY</sequence>
<comment type="caution">
    <text evidence="1">The sequence shown here is derived from an EMBL/GenBank/DDBJ whole genome shotgun (WGS) entry which is preliminary data.</text>
</comment>
<dbReference type="RefSeq" id="WP_265766838.1">
    <property type="nucleotide sequence ID" value="NZ_JAGGJA010000009.1"/>
</dbReference>
<accession>A0ABT3PQB3</accession>
<dbReference type="Proteomes" id="UP001207918">
    <property type="component" value="Unassembled WGS sequence"/>
</dbReference>
<evidence type="ECO:0000313" key="2">
    <source>
        <dbReference type="Proteomes" id="UP001207918"/>
    </source>
</evidence>
<proteinExistence type="predicted"/>
<reference evidence="1 2" key="1">
    <citation type="submission" date="2021-03" db="EMBL/GenBank/DDBJ databases">
        <title>Aliifodinibius sp. nov., a new bacterium isolated from saline soil.</title>
        <authorList>
            <person name="Galisteo C."/>
            <person name="De La Haba R."/>
            <person name="Sanchez-Porro C."/>
            <person name="Ventosa A."/>
        </authorList>
    </citation>
    <scope>NUCLEOTIDE SEQUENCE [LARGE SCALE GENOMIC DNA]</scope>
    <source>
        <strain evidence="1 2">1BSP15-2V2</strain>
    </source>
</reference>
<protein>
    <submittedName>
        <fullName evidence="1">Uncharacterized protein</fullName>
    </submittedName>
</protein>
<gene>
    <name evidence="1" type="ORF">J6I44_14395</name>
</gene>
<evidence type="ECO:0000313" key="1">
    <source>
        <dbReference type="EMBL" id="MCW9708052.1"/>
    </source>
</evidence>
<keyword evidence="2" id="KW-1185">Reference proteome</keyword>
<organism evidence="1 2">
    <name type="scientific">Fodinibius salsisoli</name>
    <dbReference type="NCBI Taxonomy" id="2820877"/>
    <lineage>
        <taxon>Bacteria</taxon>
        <taxon>Pseudomonadati</taxon>
        <taxon>Balneolota</taxon>
        <taxon>Balneolia</taxon>
        <taxon>Balneolales</taxon>
        <taxon>Balneolaceae</taxon>
        <taxon>Fodinibius</taxon>
    </lineage>
</organism>